<dbReference type="GeneID" id="67021966"/>
<organism evidence="2 3">
    <name type="scientific">Alternaria atra</name>
    <dbReference type="NCBI Taxonomy" id="119953"/>
    <lineage>
        <taxon>Eukaryota</taxon>
        <taxon>Fungi</taxon>
        <taxon>Dikarya</taxon>
        <taxon>Ascomycota</taxon>
        <taxon>Pezizomycotina</taxon>
        <taxon>Dothideomycetes</taxon>
        <taxon>Pleosporomycetidae</taxon>
        <taxon>Pleosporales</taxon>
        <taxon>Pleosporineae</taxon>
        <taxon>Pleosporaceae</taxon>
        <taxon>Alternaria</taxon>
        <taxon>Alternaria sect. Ulocladioides</taxon>
    </lineage>
</organism>
<feature type="compositionally biased region" description="Basic residues" evidence="1">
    <location>
        <begin position="1"/>
        <end position="10"/>
    </location>
</feature>
<name>A0A8J2I895_9PLEO</name>
<evidence type="ECO:0000313" key="3">
    <source>
        <dbReference type="Proteomes" id="UP000676310"/>
    </source>
</evidence>
<feature type="region of interest" description="Disordered" evidence="1">
    <location>
        <begin position="1"/>
        <end position="22"/>
    </location>
</feature>
<dbReference type="OrthoDB" id="3673084at2759"/>
<comment type="caution">
    <text evidence="2">The sequence shown here is derived from an EMBL/GenBank/DDBJ whole genome shotgun (WGS) entry which is preliminary data.</text>
</comment>
<dbReference type="Proteomes" id="UP000676310">
    <property type="component" value="Unassembled WGS sequence"/>
</dbReference>
<dbReference type="EMBL" id="CAJRGZ010000025">
    <property type="protein sequence ID" value="CAG5181342.1"/>
    <property type="molecule type" value="Genomic_DNA"/>
</dbReference>
<dbReference type="AlphaFoldDB" id="A0A8J2I895"/>
<evidence type="ECO:0000256" key="1">
    <source>
        <dbReference type="SAM" id="MobiDB-lite"/>
    </source>
</evidence>
<reference evidence="2" key="1">
    <citation type="submission" date="2021-05" db="EMBL/GenBank/DDBJ databases">
        <authorList>
            <person name="Stam R."/>
        </authorList>
    </citation>
    <scope>NUCLEOTIDE SEQUENCE</scope>
    <source>
        <strain evidence="2">CS162</strain>
    </source>
</reference>
<sequence length="309" mass="34268">MPAKYAKNKYSRPGERNHDQAMVAQQDKVNGEKRAEAYENLINSWPLRRPPFGVYRSFRGDFMQIVKAGDDFMRQDFPASQQALEPGYLWMPALVLGFPGTWFHEESQYGFDEFQYVLVEPMAVSFNCVGTDGDMEIYQRKPIIISTNAMKETVWEAVSIDQFDPSQEYFSVSPNGDTQTHPARNYFPTPSPSPGAATVLAVVPGQQLDTAGDIFPPSHFEYDGMDYSTGYDNPISNLGDGIDVTFGNDVAVPSLNDGADLSFGDDNSAGNLPDGFQLLVDFNNPVDTPAQTDNASYPGYAPAQCWRQS</sequence>
<keyword evidence="3" id="KW-1185">Reference proteome</keyword>
<dbReference type="RefSeq" id="XP_043173283.1">
    <property type="nucleotide sequence ID" value="XM_043317348.1"/>
</dbReference>
<proteinExistence type="predicted"/>
<accession>A0A8J2I895</accession>
<evidence type="ECO:0000313" key="2">
    <source>
        <dbReference type="EMBL" id="CAG5181342.1"/>
    </source>
</evidence>
<gene>
    <name evidence="2" type="ORF">ALTATR162_LOCUS9714</name>
</gene>
<protein>
    <submittedName>
        <fullName evidence="2">Uncharacterized protein</fullName>
    </submittedName>
</protein>